<dbReference type="GO" id="GO:0001888">
    <property type="term" value="F:glucuronyl-galactosyl-proteoglycan 4-alpha-N-acetylglucosaminyltransferase activity"/>
    <property type="evidence" value="ECO:0007669"/>
    <property type="project" value="UniProtKB-EC"/>
</dbReference>
<comment type="catalytic activity">
    <reaction evidence="18">
        <text>3-O-(beta-D-GlcA-(1-&gt;3)-beta-D-Gal-(1-&gt;3)-beta-D-Gal-(1-&gt;4)-beta-D-Xyl)-L-seryl-[protein] + UDP-N-acetyl-alpha-D-glucosamine = 3-O-(alpha-D-GlcNAc-(1-&gt;4)-beta-D-GlcA-(1-&gt;3)-beta-D-Gal-(1-&gt;3)-beta-D-Gal-(1-&gt;4)-beta-D-Xyl)-L-seryl-[protein] + UDP + H(+)</text>
        <dbReference type="Rhea" id="RHEA:16221"/>
        <dbReference type="Rhea" id="RHEA-COMP:12573"/>
        <dbReference type="Rhea" id="RHEA-COMP:12574"/>
        <dbReference type="ChEBI" id="CHEBI:15378"/>
        <dbReference type="ChEBI" id="CHEBI:57705"/>
        <dbReference type="ChEBI" id="CHEBI:58223"/>
        <dbReference type="ChEBI" id="CHEBI:132093"/>
        <dbReference type="ChEBI" id="CHEBI:132104"/>
        <dbReference type="EC" id="2.4.1.223"/>
    </reaction>
</comment>
<dbReference type="PANTHER" id="PTHR48261">
    <property type="entry name" value="ACETYLGLUCOSAMINYLTRANSFERASE"/>
    <property type="match status" value="1"/>
</dbReference>
<dbReference type="GO" id="GO:0046872">
    <property type="term" value="F:metal ion binding"/>
    <property type="evidence" value="ECO:0007669"/>
    <property type="project" value="UniProtKB-KW"/>
</dbReference>
<feature type="coiled-coil region" evidence="20">
    <location>
        <begin position="89"/>
        <end position="130"/>
    </location>
</feature>
<evidence type="ECO:0000256" key="4">
    <source>
        <dbReference type="ARBA" id="ARBA00005093"/>
    </source>
</evidence>
<evidence type="ECO:0000256" key="6">
    <source>
        <dbReference type="ARBA" id="ARBA00022676"/>
    </source>
</evidence>
<evidence type="ECO:0000256" key="10">
    <source>
        <dbReference type="ARBA" id="ARBA00022824"/>
    </source>
</evidence>
<evidence type="ECO:0000256" key="12">
    <source>
        <dbReference type="ARBA" id="ARBA00022989"/>
    </source>
</evidence>
<evidence type="ECO:0000313" key="24">
    <source>
        <dbReference type="EMBL" id="CAH0557156.1"/>
    </source>
</evidence>
<evidence type="ECO:0000256" key="8">
    <source>
        <dbReference type="ARBA" id="ARBA00022692"/>
    </source>
</evidence>
<evidence type="ECO:0000256" key="14">
    <source>
        <dbReference type="ARBA" id="ARBA00023136"/>
    </source>
</evidence>
<evidence type="ECO:0000256" key="16">
    <source>
        <dbReference type="ARBA" id="ARBA00023180"/>
    </source>
</evidence>
<comment type="similarity">
    <text evidence="5">Belongs to the glycosyltransferase 47 family.</text>
</comment>
<keyword evidence="10" id="KW-0256">Endoplasmic reticulum</keyword>
<gene>
    <name evidence="24" type="ORF">MELIAE_LOCUS7940</name>
</gene>
<proteinExistence type="inferred from homology"/>
<dbReference type="Gene3D" id="3.90.550.10">
    <property type="entry name" value="Spore Coat Polysaccharide Biosynthesis Protein SpsA, Chain A"/>
    <property type="match status" value="1"/>
</dbReference>
<reference evidence="24" key="1">
    <citation type="submission" date="2021-12" db="EMBL/GenBank/DDBJ databases">
        <authorList>
            <person name="King R."/>
        </authorList>
    </citation>
    <scope>NUCLEOTIDE SEQUENCE</scope>
</reference>
<protein>
    <recommendedName>
        <fullName evidence="19">glucuronosyl-galactosyl-proteoglycan 4-alpha-N-acetylglucosaminyltransferase</fullName>
        <ecNumber evidence="19">2.4.1.223</ecNumber>
    </recommendedName>
</protein>
<accession>A0A9P0B7U6</accession>
<dbReference type="Proteomes" id="UP001154078">
    <property type="component" value="Chromosome 5"/>
</dbReference>
<comment type="subcellular location">
    <subcellularLocation>
        <location evidence="3">Endoplasmic reticulum membrane</location>
        <topology evidence="3">Single-pass type II membrane protein</topology>
    </subcellularLocation>
    <subcellularLocation>
        <location evidence="2">Golgi apparatus</location>
    </subcellularLocation>
</comment>
<dbReference type="InterPro" id="IPR040911">
    <property type="entry name" value="Exostosin_GT47"/>
</dbReference>
<keyword evidence="14 21" id="KW-0472">Membrane</keyword>
<evidence type="ECO:0000256" key="3">
    <source>
        <dbReference type="ARBA" id="ARBA00004648"/>
    </source>
</evidence>
<evidence type="ECO:0000256" key="18">
    <source>
        <dbReference type="ARBA" id="ARBA00050948"/>
    </source>
</evidence>
<dbReference type="InterPro" id="IPR004263">
    <property type="entry name" value="Exostosin"/>
</dbReference>
<feature type="transmembrane region" description="Helical" evidence="21">
    <location>
        <begin position="22"/>
        <end position="41"/>
    </location>
</feature>
<keyword evidence="15" id="KW-1015">Disulfide bond</keyword>
<dbReference type="InterPro" id="IPR015338">
    <property type="entry name" value="GT64_dom"/>
</dbReference>
<dbReference type="AlphaFoldDB" id="A0A9P0B7U6"/>
<feature type="domain" description="Glycosyl transferase 64" evidence="23">
    <location>
        <begin position="680"/>
        <end position="922"/>
    </location>
</feature>
<evidence type="ECO:0000256" key="1">
    <source>
        <dbReference type="ARBA" id="ARBA00001936"/>
    </source>
</evidence>
<evidence type="ECO:0000259" key="22">
    <source>
        <dbReference type="Pfam" id="PF03016"/>
    </source>
</evidence>
<evidence type="ECO:0000256" key="5">
    <source>
        <dbReference type="ARBA" id="ARBA00010271"/>
    </source>
</evidence>
<keyword evidence="20" id="KW-0175">Coiled coil</keyword>
<keyword evidence="25" id="KW-1185">Reference proteome</keyword>
<keyword evidence="17" id="KW-0464">Manganese</keyword>
<dbReference type="EC" id="2.4.1.223" evidence="19"/>
<dbReference type="InterPro" id="IPR029044">
    <property type="entry name" value="Nucleotide-diphossugar_trans"/>
</dbReference>
<evidence type="ECO:0000256" key="2">
    <source>
        <dbReference type="ARBA" id="ARBA00004555"/>
    </source>
</evidence>
<keyword evidence="8 21" id="KW-0812">Transmembrane</keyword>
<evidence type="ECO:0000256" key="21">
    <source>
        <dbReference type="SAM" id="Phobius"/>
    </source>
</evidence>
<dbReference type="GO" id="GO:0015012">
    <property type="term" value="P:heparan sulfate proteoglycan biosynthetic process"/>
    <property type="evidence" value="ECO:0007669"/>
    <property type="project" value="UniProtKB-ARBA"/>
</dbReference>
<evidence type="ECO:0000256" key="9">
    <source>
        <dbReference type="ARBA" id="ARBA00022723"/>
    </source>
</evidence>
<dbReference type="FunFam" id="3.90.550.10:FF:000033">
    <property type="entry name" value="Exostosin-like glycosyltransferase 3"/>
    <property type="match status" value="1"/>
</dbReference>
<evidence type="ECO:0000256" key="19">
    <source>
        <dbReference type="ARBA" id="ARBA00066812"/>
    </source>
</evidence>
<evidence type="ECO:0000256" key="11">
    <source>
        <dbReference type="ARBA" id="ARBA00022968"/>
    </source>
</evidence>
<keyword evidence="11" id="KW-0735">Signal-anchor</keyword>
<evidence type="ECO:0000256" key="7">
    <source>
        <dbReference type="ARBA" id="ARBA00022679"/>
    </source>
</evidence>
<keyword evidence="12 21" id="KW-1133">Transmembrane helix</keyword>
<keyword evidence="13" id="KW-0333">Golgi apparatus</keyword>
<dbReference type="SUPFAM" id="SSF53448">
    <property type="entry name" value="Nucleotide-diphospho-sugar transferases"/>
    <property type="match status" value="1"/>
</dbReference>
<evidence type="ECO:0000256" key="20">
    <source>
        <dbReference type="SAM" id="Coils"/>
    </source>
</evidence>
<dbReference type="Pfam" id="PF03016">
    <property type="entry name" value="Exostosin_GT47"/>
    <property type="match status" value="1"/>
</dbReference>
<dbReference type="EMBL" id="OV121136">
    <property type="protein sequence ID" value="CAH0557156.1"/>
    <property type="molecule type" value="Genomic_DNA"/>
</dbReference>
<name>A0A9P0B7U6_BRAAE</name>
<keyword evidence="6" id="KW-0328">Glycosyltransferase</keyword>
<dbReference type="GO" id="GO:0005789">
    <property type="term" value="C:endoplasmic reticulum membrane"/>
    <property type="evidence" value="ECO:0007669"/>
    <property type="project" value="UniProtKB-SubCell"/>
</dbReference>
<sequence>MIGTDINKDFCHWLAHIKMSRLVILVFAMLIFIPLIMHFYLSKVERSSISISSNSHFDISEDLNFIQDFDVKDGVEELIRIRGSVLSELRDMEQKRQKLLVEIQGYTKNIEELKQEIFHLQTNLNRLKISVEQAQVAQKEAVQQNTPDLALPKKLTANFFPEKLPSIPKHLSRNCKMFSCFDHSRCSLTSGFPVYLYDPDQHPVMNYGWDVDGFLKTTLKQTLGYNPHLTSKPEEACVYLVLVGEALRDTGDVSDNVGNQLNLPPLDSTALKRLPFWGGDGRNHVLLNLARRDLTAGSGDIFSNVDTGRAILVQSTFMWHQFRPGFDLIVSPVLGPPGGDVWQECPFMVPSRRKYLLTFQGEMKTNHKSPSTPNYAPDDSDLAKETQELDKFVLEHLKDLQKTNTSDKFLFEFECVLASDDNVNAAPHDWALCGTDSSRRSVLKESTYALIFAPGSPDLITTTLLQARIYEALRSAAIPVVLGGDQVTLAYNEVIQWRRVAIFLPKARITELHFLLRAIPDEDVLLFRRQGRLVWEKYLASVQSTLDTIVAVLRNRLNIPALPAETFTAVSVFNDTFQPIQVPVAVDTEQEESLGPLEPPYNSPAYRRNYSLPLTQGAEMWNDWGDPFRLYAALPMDPVLPSDAKFIGSGRGFRPIGQGSGGAGKEFSESLGGNNPREQFTVLLLTYEREQVLIDSIARLRGLPYLNSVVVVWNSPRPPNAELRWPDIGIPVHVIKAARNSLNNRFLPLDILQTEAILSVDDDAHLRHDEILFGFRVWREHRSRIVGFPGRYHALDVNTKNTWLYNSNYSCELSMVLTGAAFLHRHYLHLYWKWLPQAIRDKVDEYMNCEDIAMNFLVSHVTRQPPVKVTSRWTFRCPGCPQSLSEDDTHFQERHKCINFFSQVFGYTPLLNTQYRADSILFKTRIPHDKQKCFKFI</sequence>
<comment type="cofactor">
    <cofactor evidence="1">
        <name>Mn(2+)</name>
        <dbReference type="ChEBI" id="CHEBI:29035"/>
    </cofactor>
</comment>
<evidence type="ECO:0000256" key="15">
    <source>
        <dbReference type="ARBA" id="ARBA00023157"/>
    </source>
</evidence>
<comment type="pathway">
    <text evidence="4">Glycan metabolism; heparan sulfate biosynthesis.</text>
</comment>
<keyword evidence="9" id="KW-0479">Metal-binding</keyword>
<keyword evidence="7" id="KW-0808">Transferase</keyword>
<dbReference type="OrthoDB" id="5954868at2759"/>
<dbReference type="PANTHER" id="PTHR48261:SF4">
    <property type="entry name" value="EXOSTOSIN LIKE GLYCOSYLTRANSFERASE 3"/>
    <property type="match status" value="1"/>
</dbReference>
<feature type="domain" description="Exostosin GT47" evidence="22">
    <location>
        <begin position="189"/>
        <end position="519"/>
    </location>
</feature>
<evidence type="ECO:0000313" key="25">
    <source>
        <dbReference type="Proteomes" id="UP001154078"/>
    </source>
</evidence>
<evidence type="ECO:0000256" key="17">
    <source>
        <dbReference type="ARBA" id="ARBA00023211"/>
    </source>
</evidence>
<evidence type="ECO:0000259" key="23">
    <source>
        <dbReference type="Pfam" id="PF09258"/>
    </source>
</evidence>
<keyword evidence="16" id="KW-0325">Glycoprotein</keyword>
<evidence type="ECO:0000256" key="13">
    <source>
        <dbReference type="ARBA" id="ARBA00023034"/>
    </source>
</evidence>
<organism evidence="24 25">
    <name type="scientific">Brassicogethes aeneus</name>
    <name type="common">Rape pollen beetle</name>
    <name type="synonym">Meligethes aeneus</name>
    <dbReference type="NCBI Taxonomy" id="1431903"/>
    <lineage>
        <taxon>Eukaryota</taxon>
        <taxon>Metazoa</taxon>
        <taxon>Ecdysozoa</taxon>
        <taxon>Arthropoda</taxon>
        <taxon>Hexapoda</taxon>
        <taxon>Insecta</taxon>
        <taxon>Pterygota</taxon>
        <taxon>Neoptera</taxon>
        <taxon>Endopterygota</taxon>
        <taxon>Coleoptera</taxon>
        <taxon>Polyphaga</taxon>
        <taxon>Cucujiformia</taxon>
        <taxon>Nitidulidae</taxon>
        <taxon>Meligethinae</taxon>
        <taxon>Brassicogethes</taxon>
    </lineage>
</organism>
<dbReference type="Pfam" id="PF09258">
    <property type="entry name" value="Glyco_transf_64"/>
    <property type="match status" value="1"/>
</dbReference>
<dbReference type="GO" id="GO:0005794">
    <property type="term" value="C:Golgi apparatus"/>
    <property type="evidence" value="ECO:0007669"/>
    <property type="project" value="UniProtKB-SubCell"/>
</dbReference>